<protein>
    <submittedName>
        <fullName evidence="1">Uncharacterized protein</fullName>
    </submittedName>
</protein>
<dbReference type="Proteomes" id="UP000005808">
    <property type="component" value="Unassembled WGS sequence"/>
</dbReference>
<evidence type="ECO:0000313" key="1">
    <source>
        <dbReference type="EMBL" id="EHP39028.1"/>
    </source>
</evidence>
<sequence>MAHDNVELSVPGFIIYRRERLDACDSDDVDDSVYAAEVLARRVKDTLYVGSLGGISYTWDASDGFSDVSGKPFILVDA</sequence>
<dbReference type="PATRIC" id="fig|1127483.3.peg.6831"/>
<dbReference type="EMBL" id="AHJE01000102">
    <property type="protein sequence ID" value="EHP39028.1"/>
    <property type="molecule type" value="Genomic_DNA"/>
</dbReference>
<reference evidence="1 2" key="1">
    <citation type="journal article" date="2012" name="J. Bacteriol.">
        <title>De Novo Genome Project of Cupriavidus basilensis OR16.</title>
        <authorList>
            <person name="Cserhati M."/>
            <person name="Kriszt B."/>
            <person name="Szoboszlay S."/>
            <person name="Toth A."/>
            <person name="Szabo I."/>
            <person name="Tancsics A."/>
            <person name="Nagy I."/>
            <person name="Horvath B."/>
            <person name="Nagy I."/>
            <person name="Kukolya J."/>
        </authorList>
    </citation>
    <scope>NUCLEOTIDE SEQUENCE [LARGE SCALE GENOMIC DNA]</scope>
    <source>
        <strain evidence="1 2">OR16</strain>
    </source>
</reference>
<evidence type="ECO:0000313" key="2">
    <source>
        <dbReference type="Proteomes" id="UP000005808"/>
    </source>
</evidence>
<name>H1SEV2_9BURK</name>
<gene>
    <name evidence="1" type="ORF">OR16_34218</name>
</gene>
<proteinExistence type="predicted"/>
<dbReference type="AlphaFoldDB" id="H1SEV2"/>
<organism evidence="1 2">
    <name type="scientific">Cupriavidus basilensis OR16</name>
    <dbReference type="NCBI Taxonomy" id="1127483"/>
    <lineage>
        <taxon>Bacteria</taxon>
        <taxon>Pseudomonadati</taxon>
        <taxon>Pseudomonadota</taxon>
        <taxon>Betaproteobacteria</taxon>
        <taxon>Burkholderiales</taxon>
        <taxon>Burkholderiaceae</taxon>
        <taxon>Cupriavidus</taxon>
    </lineage>
</organism>
<accession>H1SEV2</accession>
<comment type="caution">
    <text evidence="1">The sequence shown here is derived from an EMBL/GenBank/DDBJ whole genome shotgun (WGS) entry which is preliminary data.</text>
</comment>